<evidence type="ECO:0000259" key="5">
    <source>
        <dbReference type="Pfam" id="PF02221"/>
    </source>
</evidence>
<keyword evidence="7" id="KW-1185">Reference proteome</keyword>
<feature type="compositionally biased region" description="Basic and acidic residues" evidence="4">
    <location>
        <begin position="32"/>
        <end position="41"/>
    </location>
</feature>
<gene>
    <name evidence="6" type="ORF">AAG570_007634</name>
</gene>
<name>A0ABD0XW24_9HEMI</name>
<dbReference type="Gene3D" id="2.60.40.770">
    <property type="match status" value="1"/>
</dbReference>
<dbReference type="InterPro" id="IPR014756">
    <property type="entry name" value="Ig_E-set"/>
</dbReference>
<dbReference type="SUPFAM" id="SSF81296">
    <property type="entry name" value="E set domains"/>
    <property type="match status" value="1"/>
</dbReference>
<dbReference type="Pfam" id="PF02221">
    <property type="entry name" value="E1_DerP2_DerF2"/>
    <property type="match status" value="1"/>
</dbReference>
<proteinExistence type="inferred from homology"/>
<reference evidence="6 7" key="1">
    <citation type="submission" date="2024-07" db="EMBL/GenBank/DDBJ databases">
        <title>Chromosome-level genome assembly of the water stick insect Ranatra chinensis (Heteroptera: Nepidae).</title>
        <authorList>
            <person name="Liu X."/>
        </authorList>
    </citation>
    <scope>NUCLEOTIDE SEQUENCE [LARGE SCALE GENOMIC DNA]</scope>
    <source>
        <strain evidence="6">Cailab_2021Rc</strain>
        <tissue evidence="6">Muscle</tissue>
    </source>
</reference>
<keyword evidence="3" id="KW-0964">Secreted</keyword>
<evidence type="ECO:0000313" key="7">
    <source>
        <dbReference type="Proteomes" id="UP001558652"/>
    </source>
</evidence>
<dbReference type="EMBL" id="JBFDAA010000021">
    <property type="protein sequence ID" value="KAL1114810.1"/>
    <property type="molecule type" value="Genomic_DNA"/>
</dbReference>
<dbReference type="FunFam" id="2.60.40.770:FF:000001">
    <property type="entry name" value="NPC intracellular cholesterol transporter 2"/>
    <property type="match status" value="1"/>
</dbReference>
<feature type="region of interest" description="Disordered" evidence="4">
    <location>
        <begin position="27"/>
        <end position="50"/>
    </location>
</feature>
<comment type="subcellular location">
    <subcellularLocation>
        <location evidence="1">Secreted</location>
    </subcellularLocation>
</comment>
<evidence type="ECO:0000313" key="6">
    <source>
        <dbReference type="EMBL" id="KAL1114810.1"/>
    </source>
</evidence>
<protein>
    <recommendedName>
        <fullName evidence="5">MD-2-related lipid-recognition domain-containing protein</fullName>
    </recommendedName>
</protein>
<dbReference type="InterPro" id="IPR003172">
    <property type="entry name" value="ML_dom"/>
</dbReference>
<evidence type="ECO:0000256" key="4">
    <source>
        <dbReference type="SAM" id="MobiDB-lite"/>
    </source>
</evidence>
<evidence type="ECO:0000256" key="1">
    <source>
        <dbReference type="ARBA" id="ARBA00004613"/>
    </source>
</evidence>
<feature type="domain" description="MD-2-related lipid-recognition" evidence="5">
    <location>
        <begin position="65"/>
        <end position="154"/>
    </location>
</feature>
<sequence length="253" mass="28394">MIFIRCERSQVHETEVDFGQKSFRTGGKGYKRLGEPKHEETNPPELTKSRRNRDFIGATGDLPIAVRISGCEVPPCNFIRGTDEVLEIDFGVDEDVEKMKTKVVAFTMGMSTEYPLPHSDACDDLTNGECPLDAGEEVTYLLKMPIAMEFPQSKRLRTIFDAPCMYHLARAEMSFDIPSSLKLTATSFLRADKAFSPPGSHLGFLSSENLITIVPKSAFDNIRITPAGCVRYLGPFIDKRATWNPHTRLKRID</sequence>
<comment type="caution">
    <text evidence="6">The sequence shown here is derived from an EMBL/GenBank/DDBJ whole genome shotgun (WGS) entry which is preliminary data.</text>
</comment>
<dbReference type="GO" id="GO:0005576">
    <property type="term" value="C:extracellular region"/>
    <property type="evidence" value="ECO:0007669"/>
    <property type="project" value="UniProtKB-SubCell"/>
</dbReference>
<accession>A0ABD0XW24</accession>
<evidence type="ECO:0000256" key="2">
    <source>
        <dbReference type="ARBA" id="ARBA00006370"/>
    </source>
</evidence>
<dbReference type="Proteomes" id="UP001558652">
    <property type="component" value="Unassembled WGS sequence"/>
</dbReference>
<comment type="similarity">
    <text evidence="2">Belongs to the NPC2 family.</text>
</comment>
<evidence type="ECO:0000256" key="3">
    <source>
        <dbReference type="ARBA" id="ARBA00022525"/>
    </source>
</evidence>
<dbReference type="AlphaFoldDB" id="A0ABD0XW24"/>
<organism evidence="6 7">
    <name type="scientific">Ranatra chinensis</name>
    <dbReference type="NCBI Taxonomy" id="642074"/>
    <lineage>
        <taxon>Eukaryota</taxon>
        <taxon>Metazoa</taxon>
        <taxon>Ecdysozoa</taxon>
        <taxon>Arthropoda</taxon>
        <taxon>Hexapoda</taxon>
        <taxon>Insecta</taxon>
        <taxon>Pterygota</taxon>
        <taxon>Neoptera</taxon>
        <taxon>Paraneoptera</taxon>
        <taxon>Hemiptera</taxon>
        <taxon>Heteroptera</taxon>
        <taxon>Panheteroptera</taxon>
        <taxon>Nepomorpha</taxon>
        <taxon>Nepidae</taxon>
        <taxon>Ranatrinae</taxon>
        <taxon>Ranatra</taxon>
    </lineage>
</organism>